<dbReference type="SUPFAM" id="SSF53850">
    <property type="entry name" value="Periplasmic binding protein-like II"/>
    <property type="match status" value="1"/>
</dbReference>
<accession>A0A3D9IUL3</accession>
<evidence type="ECO:0000313" key="3">
    <source>
        <dbReference type="EMBL" id="RED65441.1"/>
    </source>
</evidence>
<protein>
    <submittedName>
        <fullName evidence="3">Raffinose/stachyose/melibiose transport system substrate-binding protein</fullName>
    </submittedName>
</protein>
<sequence length="440" mass="47939">MRKSLVTALAIVLAFALAACGKGDNSANNGSGANSPKPENEPITITMLGPGNASTDKKDFNTEIFPELVKEKFPHVTIQSETLPNEQYITTLKARMATGGGPDIFFYWPKMQALDVVKPGYAKEITGLSVLDKFNSGVVDAFAVDGKQYAIPSGVNILGVYYNKSLFEQAGITEIPGDWEAFLAACQKLQDAGIQPLVSGDKDGFVAQFGLYQLAASIVYPQENDFDAKLLAGEQSFADPKWQEVLTKYKTLYDRGFVQKNSLGAGNTQAQQLFIDGKAAMTIDGNWSQSNLTQKGAVDFDRGFFPLPGNDPGESIGLSAAPSGGTFINAKTEHYDTIVQIMEYMYDGESPLFKAWVEYNVGQVPSYKGVDFQGGEVFDEYYRLFQTSPSWYFSNQAWPGGLSDELCAKVQEMISGKETVEGVAKAADLKLSELMAQQQQ</sequence>
<dbReference type="Gene3D" id="3.40.190.10">
    <property type="entry name" value="Periplasmic binding protein-like II"/>
    <property type="match status" value="2"/>
</dbReference>
<dbReference type="AlphaFoldDB" id="A0A3D9IUL3"/>
<dbReference type="PANTHER" id="PTHR43649:SF12">
    <property type="entry name" value="DIACETYLCHITOBIOSE BINDING PROTEIN DASA"/>
    <property type="match status" value="1"/>
</dbReference>
<dbReference type="OrthoDB" id="9798191at2"/>
<organism evidence="3 4">
    <name type="scientific">Cohnella phaseoli</name>
    <dbReference type="NCBI Taxonomy" id="456490"/>
    <lineage>
        <taxon>Bacteria</taxon>
        <taxon>Bacillati</taxon>
        <taxon>Bacillota</taxon>
        <taxon>Bacilli</taxon>
        <taxon>Bacillales</taxon>
        <taxon>Paenibacillaceae</taxon>
        <taxon>Cohnella</taxon>
    </lineage>
</organism>
<dbReference type="RefSeq" id="WP_116062845.1">
    <property type="nucleotide sequence ID" value="NZ_QRDZ01000019.1"/>
</dbReference>
<dbReference type="Pfam" id="PF01547">
    <property type="entry name" value="SBP_bac_1"/>
    <property type="match status" value="1"/>
</dbReference>
<feature type="region of interest" description="Disordered" evidence="1">
    <location>
        <begin position="25"/>
        <end position="55"/>
    </location>
</feature>
<dbReference type="PROSITE" id="PS51257">
    <property type="entry name" value="PROKAR_LIPOPROTEIN"/>
    <property type="match status" value="1"/>
</dbReference>
<dbReference type="PANTHER" id="PTHR43649">
    <property type="entry name" value="ARABINOSE-BINDING PROTEIN-RELATED"/>
    <property type="match status" value="1"/>
</dbReference>
<feature type="signal peptide" evidence="2">
    <location>
        <begin position="1"/>
        <end position="18"/>
    </location>
</feature>
<dbReference type="Proteomes" id="UP000256977">
    <property type="component" value="Unassembled WGS sequence"/>
</dbReference>
<dbReference type="InterPro" id="IPR006059">
    <property type="entry name" value="SBP"/>
</dbReference>
<evidence type="ECO:0000256" key="1">
    <source>
        <dbReference type="SAM" id="MobiDB-lite"/>
    </source>
</evidence>
<evidence type="ECO:0000256" key="2">
    <source>
        <dbReference type="SAM" id="SignalP"/>
    </source>
</evidence>
<keyword evidence="4" id="KW-1185">Reference proteome</keyword>
<proteinExistence type="predicted"/>
<name>A0A3D9IUL3_9BACL</name>
<comment type="caution">
    <text evidence="3">The sequence shown here is derived from an EMBL/GenBank/DDBJ whole genome shotgun (WGS) entry which is preliminary data.</text>
</comment>
<keyword evidence="2" id="KW-0732">Signal</keyword>
<evidence type="ECO:0000313" key="4">
    <source>
        <dbReference type="Proteomes" id="UP000256977"/>
    </source>
</evidence>
<reference evidence="3 4" key="1">
    <citation type="submission" date="2018-07" db="EMBL/GenBank/DDBJ databases">
        <title>Genomic Encyclopedia of Type Strains, Phase III (KMG-III): the genomes of soil and plant-associated and newly described type strains.</title>
        <authorList>
            <person name="Whitman W."/>
        </authorList>
    </citation>
    <scope>NUCLEOTIDE SEQUENCE [LARGE SCALE GENOMIC DNA]</scope>
    <source>
        <strain evidence="3 4">CECT 7287</strain>
    </source>
</reference>
<feature type="chain" id="PRO_5039267719" evidence="2">
    <location>
        <begin position="19"/>
        <end position="440"/>
    </location>
</feature>
<dbReference type="EMBL" id="QRDZ01000019">
    <property type="protein sequence ID" value="RED65441.1"/>
    <property type="molecule type" value="Genomic_DNA"/>
</dbReference>
<feature type="compositionally biased region" description="Low complexity" evidence="1">
    <location>
        <begin position="25"/>
        <end position="35"/>
    </location>
</feature>
<dbReference type="InterPro" id="IPR050490">
    <property type="entry name" value="Bact_solute-bd_prot1"/>
</dbReference>
<gene>
    <name evidence="3" type="ORF">DFP98_11980</name>
</gene>